<keyword evidence="1" id="KW-0472">Membrane</keyword>
<keyword evidence="1" id="KW-0812">Transmembrane</keyword>
<proteinExistence type="predicted"/>
<evidence type="ECO:0000313" key="3">
    <source>
        <dbReference type="Proteomes" id="UP000529946"/>
    </source>
</evidence>
<keyword evidence="3" id="KW-1185">Reference proteome</keyword>
<organism evidence="2 3">
    <name type="scientific">Brevundimonas lenta</name>
    <dbReference type="NCBI Taxonomy" id="424796"/>
    <lineage>
        <taxon>Bacteria</taxon>
        <taxon>Pseudomonadati</taxon>
        <taxon>Pseudomonadota</taxon>
        <taxon>Alphaproteobacteria</taxon>
        <taxon>Caulobacterales</taxon>
        <taxon>Caulobacteraceae</taxon>
        <taxon>Brevundimonas</taxon>
    </lineage>
</organism>
<protein>
    <recommendedName>
        <fullName evidence="4">DUF2007 domain-containing protein</fullName>
    </recommendedName>
</protein>
<keyword evidence="1" id="KW-1133">Transmembrane helix</keyword>
<evidence type="ECO:0000313" key="2">
    <source>
        <dbReference type="EMBL" id="MBB4084364.1"/>
    </source>
</evidence>
<dbReference type="AlphaFoldDB" id="A0A7W6NR60"/>
<name>A0A7W6NR60_9CAUL</name>
<feature type="transmembrane region" description="Helical" evidence="1">
    <location>
        <begin position="88"/>
        <end position="107"/>
    </location>
</feature>
<evidence type="ECO:0008006" key="4">
    <source>
        <dbReference type="Google" id="ProtNLM"/>
    </source>
</evidence>
<dbReference type="Proteomes" id="UP000529946">
    <property type="component" value="Unassembled WGS sequence"/>
</dbReference>
<dbReference type="RefSeq" id="WP_343786957.1">
    <property type="nucleotide sequence ID" value="NZ_BAAAER010000003.1"/>
</dbReference>
<accession>A0A7W6NR60</accession>
<dbReference type="EMBL" id="JACIDM010000003">
    <property type="protein sequence ID" value="MBB4084364.1"/>
    <property type="molecule type" value="Genomic_DNA"/>
</dbReference>
<gene>
    <name evidence="2" type="ORF">GGR12_003252</name>
</gene>
<sequence length="121" mass="12657">MIEIARFADVYEAEIAASRLRADGYEPVLGGAEHVKANPLVLMALGGVSLSVPDDQAAAARVLLEQLRGGADRIADSTPALAAPTRKAWPLAILAAVAIGILIAISGQGHPQPTSSWEHLW</sequence>
<comment type="caution">
    <text evidence="2">The sequence shown here is derived from an EMBL/GenBank/DDBJ whole genome shotgun (WGS) entry which is preliminary data.</text>
</comment>
<reference evidence="2 3" key="1">
    <citation type="submission" date="2020-08" db="EMBL/GenBank/DDBJ databases">
        <title>Genomic Encyclopedia of Type Strains, Phase IV (KMG-IV): sequencing the most valuable type-strain genomes for metagenomic binning, comparative biology and taxonomic classification.</title>
        <authorList>
            <person name="Goeker M."/>
        </authorList>
    </citation>
    <scope>NUCLEOTIDE SEQUENCE [LARGE SCALE GENOMIC DNA]</scope>
    <source>
        <strain evidence="2 3">DSM 23960</strain>
    </source>
</reference>
<evidence type="ECO:0000256" key="1">
    <source>
        <dbReference type="SAM" id="Phobius"/>
    </source>
</evidence>